<dbReference type="GO" id="GO:0005813">
    <property type="term" value="C:centrosome"/>
    <property type="evidence" value="ECO:0007669"/>
    <property type="project" value="UniProtKB-SubCell"/>
</dbReference>
<comment type="similarity">
    <text evidence="2">Belongs to the ODF2 family.</text>
</comment>
<evidence type="ECO:0000256" key="2">
    <source>
        <dbReference type="ARBA" id="ARBA00009316"/>
    </source>
</evidence>
<comment type="caution">
    <text evidence="8">The sequence shown here is derived from an EMBL/GenBank/DDBJ whole genome shotgun (WGS) entry which is preliminary data.</text>
</comment>
<dbReference type="EMBL" id="VIIS01000131">
    <property type="protein sequence ID" value="KAF0312851.1"/>
    <property type="molecule type" value="Genomic_DNA"/>
</dbReference>
<dbReference type="SUPFAM" id="SSF58104">
    <property type="entry name" value="Methyl-accepting chemotaxis protein (MCP) signaling domain"/>
    <property type="match status" value="1"/>
</dbReference>
<dbReference type="GO" id="GO:1902017">
    <property type="term" value="P:regulation of cilium assembly"/>
    <property type="evidence" value="ECO:0007669"/>
    <property type="project" value="TreeGrafter"/>
</dbReference>
<reference evidence="8 9" key="1">
    <citation type="submission" date="2019-07" db="EMBL/GenBank/DDBJ databases">
        <title>Draft genome assembly of a fouling barnacle, Amphibalanus amphitrite (Darwin, 1854): The first reference genome for Thecostraca.</title>
        <authorList>
            <person name="Kim W."/>
        </authorList>
    </citation>
    <scope>NUCLEOTIDE SEQUENCE [LARGE SCALE GENOMIC DNA]</scope>
    <source>
        <strain evidence="8">SNU_AA5</strain>
        <tissue evidence="8">Soma without cirri and trophi</tissue>
    </source>
</reference>
<keyword evidence="5" id="KW-0206">Cytoskeleton</keyword>
<feature type="coiled-coil region" evidence="6">
    <location>
        <begin position="134"/>
        <end position="161"/>
    </location>
</feature>
<keyword evidence="4 6" id="KW-0175">Coiled coil</keyword>
<evidence type="ECO:0000256" key="5">
    <source>
        <dbReference type="ARBA" id="ARBA00023212"/>
    </source>
</evidence>
<evidence type="ECO:0000256" key="1">
    <source>
        <dbReference type="ARBA" id="ARBA00004300"/>
    </source>
</evidence>
<dbReference type="OrthoDB" id="413404at2759"/>
<keyword evidence="3" id="KW-0963">Cytoplasm</keyword>
<evidence type="ECO:0000313" key="8">
    <source>
        <dbReference type="EMBL" id="KAF0312851.1"/>
    </source>
</evidence>
<accession>A0A6A4XEC5</accession>
<dbReference type="PANTHER" id="PTHR23162:SF10">
    <property type="entry name" value="FI13205P"/>
    <property type="match status" value="1"/>
</dbReference>
<evidence type="ECO:0000313" key="9">
    <source>
        <dbReference type="Proteomes" id="UP000440578"/>
    </source>
</evidence>
<sequence length="453" mass="49469">MVDSRRPTLVEDGHQPGIGAGPGAAAGAAAGAGDRSTFRGEASRTRSERDETTDERSEREVRRLLAALDAKERELASLRAERLGATPDRYLPDQAFISTPVSGVTRAAQPQRSLLPEFEQVDVAAGTQPAAAPHQEYDDECERLQEALNKGRSKIIQLEEEIFELKCARRRHGSGEVRSLRFRLGGRSLSRLTGSALLGAGGPGSGDPFPGIVRLTETKLQEAYQLLVRERQRAGQLTKQASEAAQRLEKTAAAAAELKQQLARSVQERQQLQGQLTAAETAGTGLRQQLQKLREEVQSKDTQLSRTSHHLEERVAQVTSLSRELEAAREEAVRQERAAAVRQDDLLTRVTQLEQTADTLRLENKRLGQARDEAGHLAASERRLRQRVTELQERLDQSNNTAKMLENYIHFLKSSYNSMFGAPTAAGGSPGVGSLASSDGHGAARGLFHLSGK</sequence>
<evidence type="ECO:0000256" key="6">
    <source>
        <dbReference type="SAM" id="Coils"/>
    </source>
</evidence>
<feature type="compositionally biased region" description="Basic and acidic residues" evidence="7">
    <location>
        <begin position="1"/>
        <end position="14"/>
    </location>
</feature>
<dbReference type="Proteomes" id="UP000440578">
    <property type="component" value="Unassembled WGS sequence"/>
</dbReference>
<name>A0A6A4XEC5_AMPAM</name>
<proteinExistence type="inferred from homology"/>
<organism evidence="8 9">
    <name type="scientific">Amphibalanus amphitrite</name>
    <name type="common">Striped barnacle</name>
    <name type="synonym">Balanus amphitrite</name>
    <dbReference type="NCBI Taxonomy" id="1232801"/>
    <lineage>
        <taxon>Eukaryota</taxon>
        <taxon>Metazoa</taxon>
        <taxon>Ecdysozoa</taxon>
        <taxon>Arthropoda</taxon>
        <taxon>Crustacea</taxon>
        <taxon>Multicrustacea</taxon>
        <taxon>Cirripedia</taxon>
        <taxon>Thoracica</taxon>
        <taxon>Thoracicalcarea</taxon>
        <taxon>Balanomorpha</taxon>
        <taxon>Balanoidea</taxon>
        <taxon>Balanidae</taxon>
        <taxon>Amphibalaninae</taxon>
        <taxon>Amphibalanus</taxon>
    </lineage>
</organism>
<evidence type="ECO:0000256" key="7">
    <source>
        <dbReference type="SAM" id="MobiDB-lite"/>
    </source>
</evidence>
<feature type="coiled-coil region" evidence="6">
    <location>
        <begin position="241"/>
        <end position="408"/>
    </location>
</feature>
<dbReference type="InterPro" id="IPR026099">
    <property type="entry name" value="Odf2-rel"/>
</dbReference>
<feature type="region of interest" description="Disordered" evidence="7">
    <location>
        <begin position="1"/>
        <end position="58"/>
    </location>
</feature>
<feature type="compositionally biased region" description="Basic and acidic residues" evidence="7">
    <location>
        <begin position="36"/>
        <end position="58"/>
    </location>
</feature>
<evidence type="ECO:0000256" key="3">
    <source>
        <dbReference type="ARBA" id="ARBA00022490"/>
    </source>
</evidence>
<dbReference type="PANTHER" id="PTHR23162">
    <property type="entry name" value="OUTER DENSE FIBER OF SPERM TAILS 2"/>
    <property type="match status" value="1"/>
</dbReference>
<dbReference type="AlphaFoldDB" id="A0A6A4XEC5"/>
<evidence type="ECO:0000256" key="4">
    <source>
        <dbReference type="ARBA" id="ARBA00023054"/>
    </source>
</evidence>
<gene>
    <name evidence="8" type="ORF">FJT64_016483</name>
</gene>
<comment type="subcellular location">
    <subcellularLocation>
        <location evidence="1">Cytoplasm</location>
        <location evidence="1">Cytoskeleton</location>
        <location evidence="1">Microtubule organizing center</location>
        <location evidence="1">Centrosome</location>
    </subcellularLocation>
</comment>
<keyword evidence="9" id="KW-1185">Reference proteome</keyword>
<protein>
    <submittedName>
        <fullName evidence="8">Outer dense fiber protein 2</fullName>
    </submittedName>
</protein>